<accession>A0AAN6DFX4</accession>
<feature type="compositionally biased region" description="Polar residues" evidence="1">
    <location>
        <begin position="61"/>
        <end position="77"/>
    </location>
</feature>
<evidence type="ECO:0000313" key="3">
    <source>
        <dbReference type="Proteomes" id="UP001196530"/>
    </source>
</evidence>
<feature type="compositionally biased region" description="Polar residues" evidence="1">
    <location>
        <begin position="309"/>
        <end position="318"/>
    </location>
</feature>
<dbReference type="Proteomes" id="UP001196530">
    <property type="component" value="Unassembled WGS sequence"/>
</dbReference>
<comment type="caution">
    <text evidence="2">The sequence shown here is derived from an EMBL/GenBank/DDBJ whole genome shotgun (WGS) entry which is preliminary data.</text>
</comment>
<feature type="region of interest" description="Disordered" evidence="1">
    <location>
        <begin position="1"/>
        <end position="77"/>
    </location>
</feature>
<feature type="compositionally biased region" description="Acidic residues" evidence="1">
    <location>
        <begin position="294"/>
        <end position="303"/>
    </location>
</feature>
<dbReference type="GeneID" id="66126490"/>
<sequence>MSERSSVYSEMPMQKLTVTNPDLDAISLRTPEKKQLQRDDSPHSSSSHHSSSPAIAKHTFTEQWNKRVSNISNAPGNRSSMMSEYSGIVQHVDIDTVKYVVDKDSDTSTTVPSERLSEVKKISGSKIQHSSGARDLTGFLKDTSPVIEEDDKESIRKPQVIPVTRPCELISDGFPRVPDKEQYTQLNLTIPARSPRRPLSGGFQPIDKITNKPGRPSMDSSSSGRSSGRASGKFDDIMKEFEDLRSEIEAEADQEQNSLKFGIPPFNVHKYSPSQATSVRTGAESFHTARSISESEDDIEKEDTEQLRKVNSGSTVSEESIFDQTAREQKLDGTEGIPEGEYEDVEDPEDKPVPQASTKMKKRAKRPKSRIKSFSYDTLARLLNATDGIVIGQEFADLDIPADEKYLIEQVVDSLSRLTANMMLNPNHYKQGCERLERVLGALEGFD</sequence>
<feature type="compositionally biased region" description="Low complexity" evidence="1">
    <location>
        <begin position="43"/>
        <end position="53"/>
    </location>
</feature>
<feature type="region of interest" description="Disordered" evidence="1">
    <location>
        <begin position="270"/>
        <end position="367"/>
    </location>
</feature>
<protein>
    <recommendedName>
        <fullName evidence="4">Nba1p</fullName>
    </recommendedName>
</protein>
<dbReference type="EMBL" id="JAHLUX010000004">
    <property type="protein sequence ID" value="KAG7819765.1"/>
    <property type="molecule type" value="Genomic_DNA"/>
</dbReference>
<dbReference type="RefSeq" id="XP_043060644.1">
    <property type="nucleotide sequence ID" value="XM_043202915.1"/>
</dbReference>
<dbReference type="AlphaFoldDB" id="A0AAN6DFX4"/>
<reference evidence="2" key="1">
    <citation type="journal article" date="2021" name="G3 (Bethesda)">
        <title>Genomic diversity, chromosomal rearrangements, and interspecies hybridization in the ogataea polymorpha species complex.</title>
        <authorList>
            <person name="Hanson S.J."/>
            <person name="Cinneide E.O."/>
            <person name="Salzberg L.I."/>
            <person name="Wolfe K.H."/>
            <person name="McGowan J."/>
            <person name="Fitzpatrick D.A."/>
            <person name="Matlin K."/>
        </authorList>
    </citation>
    <scope>NUCLEOTIDE SEQUENCE</scope>
    <source>
        <strain evidence="2">61-244</strain>
    </source>
</reference>
<evidence type="ECO:0000256" key="1">
    <source>
        <dbReference type="SAM" id="MobiDB-lite"/>
    </source>
</evidence>
<evidence type="ECO:0000313" key="2">
    <source>
        <dbReference type="EMBL" id="KAG7819765.1"/>
    </source>
</evidence>
<evidence type="ECO:0008006" key="4">
    <source>
        <dbReference type="Google" id="ProtNLM"/>
    </source>
</evidence>
<gene>
    <name evidence="2" type="ORF">KL928_002439</name>
</gene>
<feature type="compositionally biased region" description="Acidic residues" evidence="1">
    <location>
        <begin position="338"/>
        <end position="349"/>
    </location>
</feature>
<feature type="region of interest" description="Disordered" evidence="1">
    <location>
        <begin position="189"/>
        <end position="236"/>
    </location>
</feature>
<feature type="compositionally biased region" description="Basic and acidic residues" evidence="1">
    <location>
        <begin position="30"/>
        <end position="42"/>
    </location>
</feature>
<name>A0AAN6DFX4_PICAN</name>
<organism evidence="2 3">
    <name type="scientific">Pichia angusta</name>
    <name type="common">Yeast</name>
    <name type="synonym">Hansenula polymorpha</name>
    <dbReference type="NCBI Taxonomy" id="870730"/>
    <lineage>
        <taxon>Eukaryota</taxon>
        <taxon>Fungi</taxon>
        <taxon>Dikarya</taxon>
        <taxon>Ascomycota</taxon>
        <taxon>Saccharomycotina</taxon>
        <taxon>Pichiomycetes</taxon>
        <taxon>Pichiales</taxon>
        <taxon>Pichiaceae</taxon>
        <taxon>Ogataea</taxon>
    </lineage>
</organism>
<feature type="compositionally biased region" description="Low complexity" evidence="1">
    <location>
        <begin position="214"/>
        <end position="231"/>
    </location>
</feature>
<proteinExistence type="predicted"/>